<evidence type="ECO:0000313" key="1">
    <source>
        <dbReference type="EMBL" id="NGU31074.1"/>
    </source>
</evidence>
<reference evidence="1 2" key="1">
    <citation type="submission" date="2020-02" db="EMBL/GenBank/DDBJ databases">
        <title>Genomic Insights into the Phylogeny and Genetic Plasticity of the Human and Animal Enteric Pathogen Clostridium perfringens.</title>
        <authorList>
            <person name="Feng Y."/>
            <person name="Hu Y."/>
        </authorList>
    </citation>
    <scope>NUCLEOTIDE SEQUENCE [LARGE SCALE GENOMIC DNA]</scope>
    <source>
        <strain evidence="1 2">CP-40</strain>
    </source>
</reference>
<name>A0AAP7BWP5_CLOPF</name>
<dbReference type="RefSeq" id="WP_164801006.1">
    <property type="nucleotide sequence ID" value="NZ_JAALLZ010000006.1"/>
</dbReference>
<protein>
    <submittedName>
        <fullName evidence="1">Uncharacterized protein</fullName>
    </submittedName>
</protein>
<evidence type="ECO:0000313" key="2">
    <source>
        <dbReference type="Proteomes" id="UP000481454"/>
    </source>
</evidence>
<accession>A0AAP7BWP5</accession>
<dbReference type="AlphaFoldDB" id="A0AAP7BWP5"/>
<dbReference type="Proteomes" id="UP000481454">
    <property type="component" value="Unassembled WGS sequence"/>
</dbReference>
<proteinExistence type="predicted"/>
<comment type="caution">
    <text evidence="1">The sequence shown here is derived from an EMBL/GenBank/DDBJ whole genome shotgun (WGS) entry which is preliminary data.</text>
</comment>
<organism evidence="1 2">
    <name type="scientific">Clostridium perfringens</name>
    <dbReference type="NCBI Taxonomy" id="1502"/>
    <lineage>
        <taxon>Bacteria</taxon>
        <taxon>Bacillati</taxon>
        <taxon>Bacillota</taxon>
        <taxon>Clostridia</taxon>
        <taxon>Eubacteriales</taxon>
        <taxon>Clostridiaceae</taxon>
        <taxon>Clostridium</taxon>
    </lineage>
</organism>
<dbReference type="EMBL" id="JAALLZ010000006">
    <property type="protein sequence ID" value="NGU31074.1"/>
    <property type="molecule type" value="Genomic_DNA"/>
</dbReference>
<sequence>MTKLENIKLNERYTIVASDSSILGTTMCEVIKCTIKDIQLVQYAQYNNALQIRYRAYRGRKDSILTVLNHESICILKGLHDIKKSIETQLDDITYDLKANDPANYFNNTDTIFFKADNESIMINTNYDLLTDLVCDYVTDRITNGETKEEIKDDSYYSFLKDTLVKNNFSLNDDLYNYLKNEGYEDFVKELDSLRFSVMNLETVKEIVAEENDNIKTEDLQNPESLYNFIKNTFFETSNNVRTHESHKALNKFINTYLKEIHINCIKIEQLGLRAFRFIFTECKNLKDFKRVMNLIGKEYNDNKCIVSTYTNMLDDLKTFQEDGDLEEVEEIKQQLQTCIKLTDNLILY</sequence>
<gene>
    <name evidence="1" type="ORF">G6Z34_13365</name>
</gene>